<dbReference type="Proteomes" id="UP001165083">
    <property type="component" value="Unassembled WGS sequence"/>
</dbReference>
<sequence length="138" mass="15366">MTVTQNHPVSGDSVACVLDKLQLYEMAMTHPDRVALIFVTPEEIAHQFEGQELTFNMCADQENVRKLNGVGKSRGNDLSATGIHTVGNLRSVLAASTNYSKKFHFLKVLPSHRFVSSSQSTRSWKKRSVCSMPIPQFV</sequence>
<organism evidence="1 2">
    <name type="scientific">Phytophthora lilii</name>
    <dbReference type="NCBI Taxonomy" id="2077276"/>
    <lineage>
        <taxon>Eukaryota</taxon>
        <taxon>Sar</taxon>
        <taxon>Stramenopiles</taxon>
        <taxon>Oomycota</taxon>
        <taxon>Peronosporomycetes</taxon>
        <taxon>Peronosporales</taxon>
        <taxon>Peronosporaceae</taxon>
        <taxon>Phytophthora</taxon>
    </lineage>
</organism>
<reference evidence="1" key="1">
    <citation type="submission" date="2023-04" db="EMBL/GenBank/DDBJ databases">
        <title>Phytophthora lilii NBRC 32176.</title>
        <authorList>
            <person name="Ichikawa N."/>
            <person name="Sato H."/>
            <person name="Tonouchi N."/>
        </authorList>
    </citation>
    <scope>NUCLEOTIDE SEQUENCE</scope>
    <source>
        <strain evidence="1">NBRC 32176</strain>
    </source>
</reference>
<evidence type="ECO:0000313" key="1">
    <source>
        <dbReference type="EMBL" id="GMF24201.1"/>
    </source>
</evidence>
<name>A0A9W6WRH8_9STRA</name>
<dbReference type="OrthoDB" id="10567276at2759"/>
<evidence type="ECO:0000313" key="2">
    <source>
        <dbReference type="Proteomes" id="UP001165083"/>
    </source>
</evidence>
<comment type="caution">
    <text evidence="1">The sequence shown here is derived from an EMBL/GenBank/DDBJ whole genome shotgun (WGS) entry which is preliminary data.</text>
</comment>
<dbReference type="EMBL" id="BSXW01000507">
    <property type="protein sequence ID" value="GMF24201.1"/>
    <property type="molecule type" value="Genomic_DNA"/>
</dbReference>
<accession>A0A9W6WRH8</accession>
<gene>
    <name evidence="1" type="ORF">Plil01_000987800</name>
</gene>
<protein>
    <submittedName>
        <fullName evidence="1">Unnamed protein product</fullName>
    </submittedName>
</protein>
<keyword evidence="2" id="KW-1185">Reference proteome</keyword>
<dbReference type="AlphaFoldDB" id="A0A9W6WRH8"/>
<proteinExistence type="predicted"/>